<keyword evidence="4" id="KW-0472">Membrane</keyword>
<dbReference type="Proteomes" id="UP001242010">
    <property type="component" value="Chromosome"/>
</dbReference>
<keyword evidence="3" id="KW-0807">Transducer</keyword>
<keyword evidence="4" id="KW-0812">Transmembrane</keyword>
<dbReference type="EMBL" id="AP027079">
    <property type="protein sequence ID" value="BDU69928.1"/>
    <property type="molecule type" value="Genomic_DNA"/>
</dbReference>
<feature type="domain" description="Methyl-accepting transducer" evidence="5">
    <location>
        <begin position="266"/>
        <end position="495"/>
    </location>
</feature>
<feature type="transmembrane region" description="Helical" evidence="4">
    <location>
        <begin position="176"/>
        <end position="198"/>
    </location>
</feature>
<dbReference type="InterPro" id="IPR004090">
    <property type="entry name" value="Chemotax_Me-accpt_rcpt"/>
</dbReference>
<dbReference type="PROSITE" id="PS50885">
    <property type="entry name" value="HAMP"/>
    <property type="match status" value="1"/>
</dbReference>
<evidence type="ECO:0000256" key="3">
    <source>
        <dbReference type="PROSITE-ProRule" id="PRU00284"/>
    </source>
</evidence>
<evidence type="ECO:0000256" key="2">
    <source>
        <dbReference type="ARBA" id="ARBA00029447"/>
    </source>
</evidence>
<dbReference type="PANTHER" id="PTHR43531">
    <property type="entry name" value="PROTEIN ICFG"/>
    <property type="match status" value="1"/>
</dbReference>
<comment type="similarity">
    <text evidence="2">Belongs to the methyl-accepting chemotaxis (MCP) protein family.</text>
</comment>
<dbReference type="PROSITE" id="PS50111">
    <property type="entry name" value="CHEMOTAXIS_TRANSDUC_2"/>
    <property type="match status" value="1"/>
</dbReference>
<evidence type="ECO:0000256" key="1">
    <source>
        <dbReference type="ARBA" id="ARBA00022500"/>
    </source>
</evidence>
<keyword evidence="1" id="KW-0145">Chemotaxis</keyword>
<keyword evidence="8" id="KW-1185">Reference proteome</keyword>
<dbReference type="InterPro" id="IPR004089">
    <property type="entry name" value="MCPsignal_dom"/>
</dbReference>
<evidence type="ECO:0000313" key="7">
    <source>
        <dbReference type="EMBL" id="BDU69928.1"/>
    </source>
</evidence>
<evidence type="ECO:0000259" key="6">
    <source>
        <dbReference type="PROSITE" id="PS50885"/>
    </source>
</evidence>
<evidence type="ECO:0008006" key="9">
    <source>
        <dbReference type="Google" id="ProtNLM"/>
    </source>
</evidence>
<feature type="transmembrane region" description="Helical" evidence="4">
    <location>
        <begin position="13"/>
        <end position="36"/>
    </location>
</feature>
<proteinExistence type="inferred from homology"/>
<dbReference type="InterPro" id="IPR051310">
    <property type="entry name" value="MCP_chemotaxis"/>
</dbReference>
<dbReference type="SMART" id="SM00283">
    <property type="entry name" value="MA"/>
    <property type="match status" value="1"/>
</dbReference>
<dbReference type="SUPFAM" id="SSF58104">
    <property type="entry name" value="Methyl-accepting chemotaxis protein (MCP) signaling domain"/>
    <property type="match status" value="1"/>
</dbReference>
<dbReference type="PRINTS" id="PR00260">
    <property type="entry name" value="CHEMTRNSDUCR"/>
</dbReference>
<dbReference type="Pfam" id="PF00015">
    <property type="entry name" value="MCPsignal"/>
    <property type="match status" value="1"/>
</dbReference>
<sequence>MEFWNNLNVRKKLLYSILALAAVLGTAATVFSLWRLNTALNDGLKLEASSLASLVSDGIQSGVQFEDLGLVERGLDGMKDNNDITQAALVALDPATKAPKVVTKSKAKPSQIDLAPFAGAFLTEAAKKDLSKDNMTFEKDGFLVVGSLVKIEGAPNKSYLMLLANRDRVRKDQMGALLGMAILGVLMIAAGFGAAWFLGNAIVTPLENIQRRMRDISEGEGDLTARLDVHGNDEIAALAGHFNRFVENIHQIVQQVMAISTNIASGSLQMSAGMSEMHSTAQSIAHSAENQKASVTTTTSSVQGIAGSSQVVNSNVADALLVFEQAQQAAGKGGTAVGSAISGMRAIDQNSKQIGNILTVITEIANQTNLLSLNAAIEAAKAGEHGKGFAVVAEEVRKLAERSATAAKEITALIQTSNRAINDGTKMVNTAGEALNSIQSAITDSAERMKTIGGQSETQSHDSQSVVAAMGNLTAIAEQNAAAMEEMAATIKESTRTVDELSHLAEQLNSLVARFRI</sequence>
<protein>
    <recommendedName>
        <fullName evidence="9">Methyl-accepting chemotaxis protein</fullName>
    </recommendedName>
</protein>
<keyword evidence="4" id="KW-1133">Transmembrane helix</keyword>
<evidence type="ECO:0000256" key="4">
    <source>
        <dbReference type="SAM" id="Phobius"/>
    </source>
</evidence>
<feature type="domain" description="HAMP" evidence="6">
    <location>
        <begin position="200"/>
        <end position="254"/>
    </location>
</feature>
<reference evidence="8" key="1">
    <citation type="journal article" date="2023" name="Int. J. Syst. Evol. Microbiol.">
        <title>Mesoterricola silvestris gen. nov., sp. nov., Mesoterricola sediminis sp. nov., Geothrix oryzae sp. nov., Geothrix edaphica sp. nov., Geothrix rubra sp. nov., and Geothrix limicola sp. nov., six novel members of Acidobacteriota isolated from soils.</title>
        <authorList>
            <person name="Itoh H."/>
            <person name="Sugisawa Y."/>
            <person name="Mise K."/>
            <person name="Xu Z."/>
            <person name="Kuniyasu M."/>
            <person name="Ushijima N."/>
            <person name="Kawano K."/>
            <person name="Kobayashi E."/>
            <person name="Shiratori Y."/>
            <person name="Masuda Y."/>
            <person name="Senoo K."/>
        </authorList>
    </citation>
    <scope>NUCLEOTIDE SEQUENCE [LARGE SCALE GENOMIC DNA]</scope>
    <source>
        <strain evidence="8">Red222</strain>
    </source>
</reference>
<accession>A0ABM8DSF3</accession>
<evidence type="ECO:0000259" key="5">
    <source>
        <dbReference type="PROSITE" id="PS50111"/>
    </source>
</evidence>
<dbReference type="CDD" id="cd11386">
    <property type="entry name" value="MCP_signal"/>
    <property type="match status" value="1"/>
</dbReference>
<dbReference type="PANTHER" id="PTHR43531:SF11">
    <property type="entry name" value="METHYL-ACCEPTING CHEMOTAXIS PROTEIN 3"/>
    <property type="match status" value="1"/>
</dbReference>
<gene>
    <name evidence="7" type="ORF">GETHOR_20290</name>
</gene>
<dbReference type="Pfam" id="PF00672">
    <property type="entry name" value="HAMP"/>
    <property type="match status" value="1"/>
</dbReference>
<dbReference type="SMART" id="SM00304">
    <property type="entry name" value="HAMP"/>
    <property type="match status" value="1"/>
</dbReference>
<dbReference type="Gene3D" id="1.10.287.950">
    <property type="entry name" value="Methyl-accepting chemotaxis protein"/>
    <property type="match status" value="1"/>
</dbReference>
<name>A0ABM8DSF3_9BACT</name>
<dbReference type="InterPro" id="IPR003660">
    <property type="entry name" value="HAMP_dom"/>
</dbReference>
<organism evidence="7 8">
    <name type="scientific">Geothrix oryzae</name>
    <dbReference type="NCBI Taxonomy" id="2927975"/>
    <lineage>
        <taxon>Bacteria</taxon>
        <taxon>Pseudomonadati</taxon>
        <taxon>Acidobacteriota</taxon>
        <taxon>Holophagae</taxon>
        <taxon>Holophagales</taxon>
        <taxon>Holophagaceae</taxon>
        <taxon>Geothrix</taxon>
    </lineage>
</organism>
<dbReference type="RefSeq" id="WP_286353648.1">
    <property type="nucleotide sequence ID" value="NZ_AP027079.1"/>
</dbReference>
<evidence type="ECO:0000313" key="8">
    <source>
        <dbReference type="Proteomes" id="UP001242010"/>
    </source>
</evidence>
<dbReference type="CDD" id="cd06225">
    <property type="entry name" value="HAMP"/>
    <property type="match status" value="1"/>
</dbReference>